<dbReference type="Gene3D" id="3.90.1580.10">
    <property type="entry name" value="paralog of FGE (formylglycine-generating enzyme)"/>
    <property type="match status" value="1"/>
</dbReference>
<protein>
    <submittedName>
        <fullName evidence="2">Sulfatase-modifying factor enzyme 1</fullName>
    </submittedName>
</protein>
<dbReference type="EMBL" id="FWXF01000006">
    <property type="protein sequence ID" value="SMC22342.1"/>
    <property type="molecule type" value="Genomic_DNA"/>
</dbReference>
<dbReference type="Proteomes" id="UP000192783">
    <property type="component" value="Unassembled WGS sequence"/>
</dbReference>
<dbReference type="InterPro" id="IPR042095">
    <property type="entry name" value="SUMF_sf"/>
</dbReference>
<feature type="domain" description="Sulfatase-modifying factor enzyme-like" evidence="1">
    <location>
        <begin position="18"/>
        <end position="148"/>
    </location>
</feature>
<gene>
    <name evidence="2" type="ORF">SAMN02746041_01395</name>
</gene>
<name>A0A1W1XEW0_9BACT</name>
<evidence type="ECO:0000313" key="3">
    <source>
        <dbReference type="Proteomes" id="UP000192783"/>
    </source>
</evidence>
<sequence length="226" mass="25156">MHRIPGGTLLLPKSFGTEAGETIQLEAFRMNEALVTNQQYVNFLNAVLPRITVQDSVVEGNGQIWLMLGEVVKGYEPIVFRNGRFYVKNSLHTACPVVRVTAYGAQAYVDHYGFRLPSKGEWLWVAQRQARRLRPVSQSNDWRSAESWMMKEMADSTSTTRTAGKKLLSGGKDLATGRHIPVKALTGDGVGSGVAVWGKGFVRGGHRLQADFRGMVTGRHRRFPRP</sequence>
<keyword evidence="3" id="KW-1185">Reference proteome</keyword>
<dbReference type="STRING" id="1121390.SAMN02746041_01395"/>
<reference evidence="2 3" key="1">
    <citation type="submission" date="2017-04" db="EMBL/GenBank/DDBJ databases">
        <authorList>
            <person name="Afonso C.L."/>
            <person name="Miller P.J."/>
            <person name="Scott M.A."/>
            <person name="Spackman E."/>
            <person name="Goraichik I."/>
            <person name="Dimitrov K.M."/>
            <person name="Suarez D.L."/>
            <person name="Swayne D.E."/>
        </authorList>
    </citation>
    <scope>NUCLEOTIDE SEQUENCE [LARGE SCALE GENOMIC DNA]</scope>
    <source>
        <strain evidence="2 3">DSM 13146</strain>
    </source>
</reference>
<dbReference type="InterPro" id="IPR005532">
    <property type="entry name" value="SUMF_dom"/>
</dbReference>
<accession>A0A1W1XEW0</accession>
<dbReference type="RefSeq" id="WP_084057162.1">
    <property type="nucleotide sequence ID" value="NZ_FWXF01000006.1"/>
</dbReference>
<evidence type="ECO:0000259" key="1">
    <source>
        <dbReference type="Pfam" id="PF03781"/>
    </source>
</evidence>
<proteinExistence type="predicted"/>
<dbReference type="Pfam" id="PF03781">
    <property type="entry name" value="FGE-sulfatase"/>
    <property type="match status" value="1"/>
</dbReference>
<evidence type="ECO:0000313" key="2">
    <source>
        <dbReference type="EMBL" id="SMC22342.1"/>
    </source>
</evidence>
<dbReference type="OrthoDB" id="9768004at2"/>
<organism evidence="2 3">
    <name type="scientific">Desulfacinum hydrothermale DSM 13146</name>
    <dbReference type="NCBI Taxonomy" id="1121390"/>
    <lineage>
        <taxon>Bacteria</taxon>
        <taxon>Pseudomonadati</taxon>
        <taxon>Thermodesulfobacteriota</taxon>
        <taxon>Syntrophobacteria</taxon>
        <taxon>Syntrophobacterales</taxon>
        <taxon>Syntrophobacteraceae</taxon>
        <taxon>Desulfacinum</taxon>
    </lineage>
</organism>
<dbReference type="AlphaFoldDB" id="A0A1W1XEW0"/>
<dbReference type="SUPFAM" id="SSF56436">
    <property type="entry name" value="C-type lectin-like"/>
    <property type="match status" value="1"/>
</dbReference>
<dbReference type="InterPro" id="IPR016187">
    <property type="entry name" value="CTDL_fold"/>
</dbReference>